<comment type="caution">
    <text evidence="5">The sequence shown here is derived from an EMBL/GenBank/DDBJ whole genome shotgun (WGS) entry which is preliminary data.</text>
</comment>
<keyword evidence="2" id="KW-0255">Endonuclease</keyword>
<evidence type="ECO:0000313" key="5">
    <source>
        <dbReference type="EMBL" id="KAK4341374.1"/>
    </source>
</evidence>
<dbReference type="Pfam" id="PF00445">
    <property type="entry name" value="Ribonuclease_T2"/>
    <property type="match status" value="1"/>
</dbReference>
<dbReference type="GO" id="GO:0003723">
    <property type="term" value="F:RNA binding"/>
    <property type="evidence" value="ECO:0007669"/>
    <property type="project" value="InterPro"/>
</dbReference>
<keyword evidence="2" id="KW-0540">Nuclease</keyword>
<evidence type="ECO:0000256" key="4">
    <source>
        <dbReference type="RuleBase" id="RU004328"/>
    </source>
</evidence>
<evidence type="ECO:0000313" key="6">
    <source>
        <dbReference type="Proteomes" id="UP001291623"/>
    </source>
</evidence>
<dbReference type="AlphaFoldDB" id="A0AAE1QY90"/>
<keyword evidence="6" id="KW-1185">Reference proteome</keyword>
<sequence>MLLGDGTFSRTSSHGRRSWLEDEGLALLVALTRIVLERENSSSKQIMLKCNMSYSGTPPFVSQKGIHALILFHKKFTIHGRWAANASRYGLTVPTPESPNDHQIVIKDMALMTQDQNLGNNFCHVWPSVVRSFSNEGFWKYEWEAHGFGKRTQIDFKTYFEAATWIHATKIATNGKTTSPTHEFNLDKLLEGRISECSSPHRGINIKCYNNGTHNFF</sequence>
<comment type="similarity">
    <text evidence="1 4">Belongs to the RNase T2 family.</text>
</comment>
<name>A0AAE1QY90_9SOLA</name>
<dbReference type="EMBL" id="JAVYJV010000022">
    <property type="protein sequence ID" value="KAK4341374.1"/>
    <property type="molecule type" value="Genomic_DNA"/>
</dbReference>
<dbReference type="InterPro" id="IPR001568">
    <property type="entry name" value="RNase_T2-like"/>
</dbReference>
<evidence type="ECO:0000256" key="2">
    <source>
        <dbReference type="ARBA" id="ARBA00022759"/>
    </source>
</evidence>
<keyword evidence="3" id="KW-0456">Lyase</keyword>
<dbReference type="SUPFAM" id="SSF55895">
    <property type="entry name" value="Ribonuclease Rh-like"/>
    <property type="match status" value="1"/>
</dbReference>
<proteinExistence type="inferred from homology"/>
<accession>A0AAE1QY90</accession>
<protein>
    <submittedName>
        <fullName evidence="5">Uncharacterized protein</fullName>
    </submittedName>
</protein>
<keyword evidence="2" id="KW-0378">Hydrolase</keyword>
<evidence type="ECO:0000256" key="1">
    <source>
        <dbReference type="ARBA" id="ARBA00007469"/>
    </source>
</evidence>
<gene>
    <name evidence="5" type="ORF">RND71_039875</name>
</gene>
<dbReference type="Gene3D" id="3.90.730.10">
    <property type="entry name" value="Ribonuclease T2-like"/>
    <property type="match status" value="1"/>
</dbReference>
<dbReference type="Proteomes" id="UP001291623">
    <property type="component" value="Unassembled WGS sequence"/>
</dbReference>
<organism evidence="5 6">
    <name type="scientific">Anisodus tanguticus</name>
    <dbReference type="NCBI Taxonomy" id="243964"/>
    <lineage>
        <taxon>Eukaryota</taxon>
        <taxon>Viridiplantae</taxon>
        <taxon>Streptophyta</taxon>
        <taxon>Embryophyta</taxon>
        <taxon>Tracheophyta</taxon>
        <taxon>Spermatophyta</taxon>
        <taxon>Magnoliopsida</taxon>
        <taxon>eudicotyledons</taxon>
        <taxon>Gunneridae</taxon>
        <taxon>Pentapetalae</taxon>
        <taxon>asterids</taxon>
        <taxon>lamiids</taxon>
        <taxon>Solanales</taxon>
        <taxon>Solanaceae</taxon>
        <taxon>Solanoideae</taxon>
        <taxon>Hyoscyameae</taxon>
        <taxon>Anisodus</taxon>
    </lineage>
</organism>
<evidence type="ECO:0000256" key="3">
    <source>
        <dbReference type="ARBA" id="ARBA00023239"/>
    </source>
</evidence>
<dbReference type="InterPro" id="IPR036430">
    <property type="entry name" value="RNase_T2-like_sf"/>
</dbReference>
<reference evidence="5" key="1">
    <citation type="submission" date="2023-12" db="EMBL/GenBank/DDBJ databases">
        <title>Genome assembly of Anisodus tanguticus.</title>
        <authorList>
            <person name="Wang Y.-J."/>
        </authorList>
    </citation>
    <scope>NUCLEOTIDE SEQUENCE</scope>
    <source>
        <strain evidence="5">KB-2021</strain>
        <tissue evidence="5">Leaf</tissue>
    </source>
</reference>
<dbReference type="GO" id="GO:0033897">
    <property type="term" value="F:ribonuclease T2 activity"/>
    <property type="evidence" value="ECO:0007669"/>
    <property type="project" value="InterPro"/>
</dbReference>